<dbReference type="InterPro" id="IPR024706">
    <property type="entry name" value="Peroxiredoxin_AhpC-typ"/>
</dbReference>
<dbReference type="GO" id="GO:0034599">
    <property type="term" value="P:cellular response to oxidative stress"/>
    <property type="evidence" value="ECO:0007669"/>
    <property type="project" value="TreeGrafter"/>
</dbReference>
<dbReference type="RefSeq" id="WP_109037527.1">
    <property type="nucleotide sequence ID" value="NZ_CP029210.1"/>
</dbReference>
<evidence type="ECO:0000256" key="9">
    <source>
        <dbReference type="ARBA" id="ARBA00032824"/>
    </source>
</evidence>
<evidence type="ECO:0000256" key="12">
    <source>
        <dbReference type="ARBA" id="ARBA00049091"/>
    </source>
</evidence>
<keyword evidence="7" id="KW-1015">Disulfide bond</keyword>
<keyword evidence="4" id="KW-0575">Peroxidase</keyword>
<dbReference type="EMBL" id="CP029210">
    <property type="protein sequence ID" value="AWI54533.1"/>
    <property type="molecule type" value="Genomic_DNA"/>
</dbReference>
<dbReference type="Pfam" id="PF00578">
    <property type="entry name" value="AhpC-TSA"/>
    <property type="match status" value="1"/>
</dbReference>
<evidence type="ECO:0000256" key="4">
    <source>
        <dbReference type="ARBA" id="ARBA00022559"/>
    </source>
</evidence>
<dbReference type="AlphaFoldDB" id="A0A2U8FU00"/>
<evidence type="ECO:0000256" key="2">
    <source>
        <dbReference type="ARBA" id="ARBA00011245"/>
    </source>
</evidence>
<proteinExistence type="inferred from homology"/>
<reference evidence="16 17" key="1">
    <citation type="submission" date="2018-05" db="EMBL/GenBank/DDBJ databases">
        <title>complete genome sequence of Aquabacterium olei NBRC 110486.</title>
        <authorList>
            <person name="Tang B."/>
            <person name="Chang J."/>
            <person name="Zhang L."/>
            <person name="Yang H."/>
        </authorList>
    </citation>
    <scope>NUCLEOTIDE SEQUENCE [LARGE SCALE GENOMIC DNA]</scope>
    <source>
        <strain evidence="16 17">NBRC 110486</strain>
    </source>
</reference>
<evidence type="ECO:0000256" key="6">
    <source>
        <dbReference type="ARBA" id="ARBA00023002"/>
    </source>
</evidence>
<dbReference type="KEGG" id="aon:DEH84_14710"/>
<dbReference type="InterPro" id="IPR050924">
    <property type="entry name" value="Peroxiredoxin_BCP/PrxQ"/>
</dbReference>
<evidence type="ECO:0000313" key="16">
    <source>
        <dbReference type="EMBL" id="AWI54533.1"/>
    </source>
</evidence>
<evidence type="ECO:0000256" key="11">
    <source>
        <dbReference type="ARBA" id="ARBA00042639"/>
    </source>
</evidence>
<evidence type="ECO:0000259" key="15">
    <source>
        <dbReference type="PROSITE" id="PS51352"/>
    </source>
</evidence>
<dbReference type="GO" id="GO:0008379">
    <property type="term" value="F:thioredoxin peroxidase activity"/>
    <property type="evidence" value="ECO:0007669"/>
    <property type="project" value="TreeGrafter"/>
</dbReference>
<dbReference type="PANTHER" id="PTHR42801:SF8">
    <property type="entry name" value="PEROXIREDOXIN RV1608C-RELATED"/>
    <property type="match status" value="1"/>
</dbReference>
<organism evidence="16 17">
    <name type="scientific">Aquabacterium olei</name>
    <dbReference type="NCBI Taxonomy" id="1296669"/>
    <lineage>
        <taxon>Bacteria</taxon>
        <taxon>Pseudomonadati</taxon>
        <taxon>Pseudomonadota</taxon>
        <taxon>Betaproteobacteria</taxon>
        <taxon>Burkholderiales</taxon>
        <taxon>Aquabacterium</taxon>
    </lineage>
</organism>
<evidence type="ECO:0000256" key="3">
    <source>
        <dbReference type="ARBA" id="ARBA00013017"/>
    </source>
</evidence>
<dbReference type="PIRSF" id="PIRSF000239">
    <property type="entry name" value="AHPC"/>
    <property type="match status" value="1"/>
</dbReference>
<dbReference type="SUPFAM" id="SSF52833">
    <property type="entry name" value="Thioredoxin-like"/>
    <property type="match status" value="1"/>
</dbReference>
<evidence type="ECO:0000256" key="13">
    <source>
        <dbReference type="PIRSR" id="PIRSR000239-1"/>
    </source>
</evidence>
<dbReference type="OrthoDB" id="5572803at2"/>
<evidence type="ECO:0000313" key="17">
    <source>
        <dbReference type="Proteomes" id="UP000244892"/>
    </source>
</evidence>
<keyword evidence="17" id="KW-1185">Reference proteome</keyword>
<sequence length="199" mass="21000">MNKSVAGAVLALSAAWLAWPAHAALKEGDIAPDFRLQASQAGKPFHYALKDALRKGPVVVYFYPSAFTNGCNVQAHLFAQNVEKFAAAGASIVGVSLDSIARLNDFSADPQFCAGKIPVASDADGKVARAFDLPVTEVPAGRKDTRGIEIDHARTERTTFVVTPDGRVAATVGGVSPDQNVRKALEIVQQLAATKGRKS</sequence>
<dbReference type="InterPro" id="IPR013766">
    <property type="entry name" value="Thioredoxin_domain"/>
</dbReference>
<comment type="similarity">
    <text evidence="10">Belongs to the peroxiredoxin family. BCP/PrxQ subfamily.</text>
</comment>
<keyword evidence="8" id="KW-0676">Redox-active center</keyword>
<dbReference type="InterPro" id="IPR000866">
    <property type="entry name" value="AhpC/TSA"/>
</dbReference>
<keyword evidence="5" id="KW-0049">Antioxidant</keyword>
<keyword evidence="14" id="KW-0732">Signal</keyword>
<evidence type="ECO:0000256" key="10">
    <source>
        <dbReference type="ARBA" id="ARBA00038489"/>
    </source>
</evidence>
<feature type="domain" description="Thioredoxin" evidence="15">
    <location>
        <begin position="25"/>
        <end position="193"/>
    </location>
</feature>
<dbReference type="PROSITE" id="PS51352">
    <property type="entry name" value="THIOREDOXIN_2"/>
    <property type="match status" value="1"/>
</dbReference>
<dbReference type="GO" id="GO:0045454">
    <property type="term" value="P:cell redox homeostasis"/>
    <property type="evidence" value="ECO:0007669"/>
    <property type="project" value="TreeGrafter"/>
</dbReference>
<evidence type="ECO:0000256" key="14">
    <source>
        <dbReference type="SAM" id="SignalP"/>
    </source>
</evidence>
<dbReference type="PANTHER" id="PTHR42801">
    <property type="entry name" value="THIOREDOXIN-DEPENDENT PEROXIDE REDUCTASE"/>
    <property type="match status" value="1"/>
</dbReference>
<comment type="subunit">
    <text evidence="2">Monomer.</text>
</comment>
<keyword evidence="6" id="KW-0560">Oxidoreductase</keyword>
<protein>
    <recommendedName>
        <fullName evidence="3">thioredoxin-dependent peroxiredoxin</fullName>
        <ecNumber evidence="3">1.11.1.24</ecNumber>
    </recommendedName>
    <alternativeName>
        <fullName evidence="9">Thioredoxin peroxidase</fullName>
    </alternativeName>
    <alternativeName>
        <fullName evidence="11">Thioredoxin-dependent peroxiredoxin Bcp</fullName>
    </alternativeName>
</protein>
<dbReference type="Gene3D" id="3.40.30.10">
    <property type="entry name" value="Glutaredoxin"/>
    <property type="match status" value="1"/>
</dbReference>
<feature type="active site" description="Cysteine sulfenic acid (-SOH) intermediate; for peroxidase activity" evidence="13">
    <location>
        <position position="71"/>
    </location>
</feature>
<gene>
    <name evidence="16" type="ORF">DEH84_14710</name>
</gene>
<name>A0A2U8FU00_9BURK</name>
<dbReference type="EC" id="1.11.1.24" evidence="3"/>
<feature type="chain" id="PRO_5015999192" description="thioredoxin-dependent peroxiredoxin" evidence="14">
    <location>
        <begin position="24"/>
        <end position="199"/>
    </location>
</feature>
<dbReference type="InterPro" id="IPR036249">
    <property type="entry name" value="Thioredoxin-like_sf"/>
</dbReference>
<dbReference type="Proteomes" id="UP000244892">
    <property type="component" value="Chromosome"/>
</dbReference>
<comment type="function">
    <text evidence="1">Thiol-specific peroxidase that catalyzes the reduction of hydrogen peroxide and organic hydroperoxides to water and alcohols, respectively. Plays a role in cell protection against oxidative stress by detoxifying peroxides and as sensor of hydrogen peroxide-mediated signaling events.</text>
</comment>
<evidence type="ECO:0000256" key="7">
    <source>
        <dbReference type="ARBA" id="ARBA00023157"/>
    </source>
</evidence>
<evidence type="ECO:0000256" key="8">
    <source>
        <dbReference type="ARBA" id="ARBA00023284"/>
    </source>
</evidence>
<evidence type="ECO:0000256" key="5">
    <source>
        <dbReference type="ARBA" id="ARBA00022862"/>
    </source>
</evidence>
<dbReference type="CDD" id="cd03017">
    <property type="entry name" value="PRX_BCP"/>
    <property type="match status" value="1"/>
</dbReference>
<evidence type="ECO:0000256" key="1">
    <source>
        <dbReference type="ARBA" id="ARBA00003330"/>
    </source>
</evidence>
<comment type="catalytic activity">
    <reaction evidence="12">
        <text>a hydroperoxide + [thioredoxin]-dithiol = an alcohol + [thioredoxin]-disulfide + H2O</text>
        <dbReference type="Rhea" id="RHEA:62620"/>
        <dbReference type="Rhea" id="RHEA-COMP:10698"/>
        <dbReference type="Rhea" id="RHEA-COMP:10700"/>
        <dbReference type="ChEBI" id="CHEBI:15377"/>
        <dbReference type="ChEBI" id="CHEBI:29950"/>
        <dbReference type="ChEBI" id="CHEBI:30879"/>
        <dbReference type="ChEBI" id="CHEBI:35924"/>
        <dbReference type="ChEBI" id="CHEBI:50058"/>
        <dbReference type="EC" id="1.11.1.24"/>
    </reaction>
</comment>
<accession>A0A2U8FU00</accession>
<feature type="signal peptide" evidence="14">
    <location>
        <begin position="1"/>
        <end position="23"/>
    </location>
</feature>
<dbReference type="GO" id="GO:0005737">
    <property type="term" value="C:cytoplasm"/>
    <property type="evidence" value="ECO:0007669"/>
    <property type="project" value="TreeGrafter"/>
</dbReference>